<dbReference type="SUPFAM" id="SSF54373">
    <property type="entry name" value="FAD-linked reductases, C-terminal domain"/>
    <property type="match status" value="1"/>
</dbReference>
<dbReference type="OrthoDB" id="5046242at2759"/>
<protein>
    <recommendedName>
        <fullName evidence="11">Amine oxidase</fullName>
        <ecNumber evidence="11">1.4.3.-</ecNumber>
    </recommendedName>
</protein>
<organism evidence="14 15">
    <name type="scientific">Oryzias latipes</name>
    <name type="common">Japanese rice fish</name>
    <name type="synonym">Japanese killifish</name>
    <dbReference type="NCBI Taxonomy" id="8090"/>
    <lineage>
        <taxon>Eukaryota</taxon>
        <taxon>Metazoa</taxon>
        <taxon>Chordata</taxon>
        <taxon>Craniata</taxon>
        <taxon>Vertebrata</taxon>
        <taxon>Euteleostomi</taxon>
        <taxon>Actinopterygii</taxon>
        <taxon>Neopterygii</taxon>
        <taxon>Teleostei</taxon>
        <taxon>Neoteleostei</taxon>
        <taxon>Acanthomorphata</taxon>
        <taxon>Ovalentaria</taxon>
        <taxon>Atherinomorphae</taxon>
        <taxon>Beloniformes</taxon>
        <taxon>Adrianichthyidae</taxon>
        <taxon>Oryziinae</taxon>
        <taxon>Oryzias</taxon>
    </lineage>
</organism>
<keyword evidence="6 11" id="KW-0274">FAD</keyword>
<evidence type="ECO:0000256" key="9">
    <source>
        <dbReference type="ARBA" id="ARBA00023180"/>
    </source>
</evidence>
<accession>A0A3B3I9F6</accession>
<dbReference type="GO" id="GO:0005576">
    <property type="term" value="C:extracellular region"/>
    <property type="evidence" value="ECO:0007669"/>
    <property type="project" value="UniProtKB-SubCell"/>
</dbReference>
<dbReference type="EC" id="1.4.3.-" evidence="11"/>
<proteinExistence type="inferred from homology"/>
<evidence type="ECO:0000256" key="4">
    <source>
        <dbReference type="ARBA" id="ARBA00022525"/>
    </source>
</evidence>
<feature type="binding site" evidence="10">
    <location>
        <position position="485"/>
    </location>
    <ligand>
        <name>FAD</name>
        <dbReference type="ChEBI" id="CHEBI:57692"/>
    </ligand>
</feature>
<evidence type="ECO:0000259" key="13">
    <source>
        <dbReference type="Pfam" id="PF01593"/>
    </source>
</evidence>
<dbReference type="GO" id="GO:0009063">
    <property type="term" value="P:amino acid catabolic process"/>
    <property type="evidence" value="ECO:0000318"/>
    <property type="project" value="GO_Central"/>
</dbReference>
<dbReference type="PRINTS" id="PR00757">
    <property type="entry name" value="AMINEOXDASEF"/>
</dbReference>
<keyword evidence="7 11" id="KW-0560">Oxidoreductase</keyword>
<evidence type="ECO:0000256" key="6">
    <source>
        <dbReference type="ARBA" id="ARBA00022827"/>
    </source>
</evidence>
<dbReference type="FunFam" id="1.10.405.10:FF:000004">
    <property type="entry name" value="Amine oxidase"/>
    <property type="match status" value="1"/>
</dbReference>
<feature type="binding site" evidence="10">
    <location>
        <begin position="89"/>
        <end position="90"/>
    </location>
    <ligand>
        <name>FAD</name>
        <dbReference type="ChEBI" id="CHEBI:57692"/>
    </ligand>
</feature>
<dbReference type="STRING" id="8090.ENSORLP00000040762"/>
<comment type="similarity">
    <text evidence="3">Belongs to the flavin monoamine oxidase family. FIG1 subfamily.</text>
</comment>
<evidence type="ECO:0000256" key="10">
    <source>
        <dbReference type="PIRSR" id="PIRSR601613-1"/>
    </source>
</evidence>
<dbReference type="PANTHER" id="PTHR10742">
    <property type="entry name" value="FLAVIN MONOAMINE OXIDASE"/>
    <property type="match status" value="1"/>
</dbReference>
<dbReference type="InterPro" id="IPR050281">
    <property type="entry name" value="Flavin_monoamine_oxidase"/>
</dbReference>
<feature type="binding site" evidence="10">
    <location>
        <position position="116"/>
    </location>
    <ligand>
        <name>substrate</name>
    </ligand>
</feature>
<keyword evidence="9" id="KW-0325">Glycoprotein</keyword>
<dbReference type="RefSeq" id="XP_023804644.1">
    <property type="nucleotide sequence ID" value="XM_023948876.1"/>
</dbReference>
<dbReference type="InterPro" id="IPR002937">
    <property type="entry name" value="Amino_oxidase"/>
</dbReference>
<reference evidence="14 15" key="1">
    <citation type="journal article" date="2007" name="Nature">
        <title>The medaka draft genome and insights into vertebrate genome evolution.</title>
        <authorList>
            <person name="Kasahara M."/>
            <person name="Naruse K."/>
            <person name="Sasaki S."/>
            <person name="Nakatani Y."/>
            <person name="Qu W."/>
            <person name="Ahsan B."/>
            <person name="Yamada T."/>
            <person name="Nagayasu Y."/>
            <person name="Doi K."/>
            <person name="Kasai Y."/>
            <person name="Jindo T."/>
            <person name="Kobayashi D."/>
            <person name="Shimada A."/>
            <person name="Toyoda A."/>
            <person name="Kuroki Y."/>
            <person name="Fujiyama A."/>
            <person name="Sasaki T."/>
            <person name="Shimizu A."/>
            <person name="Asakawa S."/>
            <person name="Shimizu N."/>
            <person name="Hashimoto S."/>
            <person name="Yang J."/>
            <person name="Lee Y."/>
            <person name="Matsushima K."/>
            <person name="Sugano S."/>
            <person name="Sakaizumi M."/>
            <person name="Narita T."/>
            <person name="Ohishi K."/>
            <person name="Haga S."/>
            <person name="Ohta F."/>
            <person name="Nomoto H."/>
            <person name="Nogata K."/>
            <person name="Morishita T."/>
            <person name="Endo T."/>
            <person name="Shin-I T."/>
            <person name="Takeda H."/>
            <person name="Morishita S."/>
            <person name="Kohara Y."/>
        </authorList>
    </citation>
    <scope>NUCLEOTIDE SEQUENCE [LARGE SCALE GENOMIC DNA]</scope>
    <source>
        <strain evidence="14 15">Hd-rR</strain>
    </source>
</reference>
<evidence type="ECO:0000256" key="8">
    <source>
        <dbReference type="ARBA" id="ARBA00023157"/>
    </source>
</evidence>
<feature type="domain" description="Amine oxidase" evidence="13">
    <location>
        <begin position="69"/>
        <end position="508"/>
    </location>
</feature>
<dbReference type="Gene3D" id="1.10.405.10">
    <property type="entry name" value="Guanine Nucleotide Dissociation Inhibitor, domain 1"/>
    <property type="match status" value="1"/>
</dbReference>
<feature type="binding site" evidence="10">
    <location>
        <position position="287"/>
    </location>
    <ligand>
        <name>FAD</name>
        <dbReference type="ChEBI" id="CHEBI:57692"/>
    </ligand>
</feature>
<dbReference type="Gene3D" id="3.50.50.60">
    <property type="entry name" value="FAD/NAD(P)-binding domain"/>
    <property type="match status" value="1"/>
</dbReference>
<evidence type="ECO:0000256" key="11">
    <source>
        <dbReference type="RuleBase" id="RU362067"/>
    </source>
</evidence>
<evidence type="ECO:0000256" key="1">
    <source>
        <dbReference type="ARBA" id="ARBA00001974"/>
    </source>
</evidence>
<dbReference type="Pfam" id="PF01593">
    <property type="entry name" value="Amino_oxidase"/>
    <property type="match status" value="1"/>
</dbReference>
<keyword evidence="12" id="KW-0732">Signal</keyword>
<reference evidence="14" key="2">
    <citation type="submission" date="2025-08" db="UniProtKB">
        <authorList>
            <consortium name="Ensembl"/>
        </authorList>
    </citation>
    <scope>IDENTIFICATION</scope>
    <source>
        <strain evidence="14">Hd-rR</strain>
    </source>
</reference>
<comment type="cofactor">
    <cofactor evidence="1 11">
        <name>FAD</name>
        <dbReference type="ChEBI" id="CHEBI:57692"/>
    </cofactor>
</comment>
<dbReference type="GO" id="GO:0001716">
    <property type="term" value="F:L-amino-acid oxidase activity"/>
    <property type="evidence" value="ECO:0000318"/>
    <property type="project" value="GO_Central"/>
</dbReference>
<evidence type="ECO:0000256" key="2">
    <source>
        <dbReference type="ARBA" id="ARBA00004613"/>
    </source>
</evidence>
<name>A0A3B3I9F6_ORYLA</name>
<dbReference type="Proteomes" id="UP000001038">
    <property type="component" value="Chromosome 18"/>
</dbReference>
<reference evidence="14" key="3">
    <citation type="submission" date="2025-09" db="UniProtKB">
        <authorList>
            <consortium name="Ensembl"/>
        </authorList>
    </citation>
    <scope>IDENTIFICATION</scope>
    <source>
        <strain evidence="14">Hd-rR</strain>
    </source>
</reference>
<feature type="signal peptide" evidence="12">
    <location>
        <begin position="1"/>
        <end position="26"/>
    </location>
</feature>
<keyword evidence="8" id="KW-1015">Disulfide bond</keyword>
<dbReference type="GeneID" id="105356325"/>
<dbReference type="Ensembl" id="ENSORLT00000043829.1">
    <property type="protein sequence ID" value="ENSORLP00000040762.1"/>
    <property type="gene ID" value="ENSORLG00000024012.1"/>
</dbReference>
<dbReference type="GeneTree" id="ENSGT00940000160928"/>
<evidence type="ECO:0000313" key="15">
    <source>
        <dbReference type="Proteomes" id="UP000001038"/>
    </source>
</evidence>
<gene>
    <name evidence="14" type="primary">LOC105356325</name>
</gene>
<feature type="chain" id="PRO_5017227134" description="Amine oxidase" evidence="12">
    <location>
        <begin position="27"/>
        <end position="525"/>
    </location>
</feature>
<dbReference type="KEGG" id="ola:105356325"/>
<dbReference type="Gene3D" id="3.90.660.10">
    <property type="match status" value="1"/>
</dbReference>
<sequence length="525" mass="58767">MGVKVWKFILAAAAVLMLGLPHGSTALSLKEKLSDCLNDTDYQELLDIAKHGLPHTSKPQHIAIVGAGMAGLTAAKLLEDAGHKVTIIEASGRVGGRVETYRNKTEGWYADLGAMRIPNYHLIIRQFIQDLGVKLQHFIMDDINTFYLIRGNRNRTYAVKSNPDILQYNVSRSERGKSASELLNMALQKVKDEVEANGCEAMLKKYDHYSVKEYLKMEGGLSTEAVQMIADLLNEQSLLHFALTEMIYLESDVSDTTTYDEISGGTDVLATAFLSNLHSTLFLNSKVKRIDHANKGVTVWFSRNRSDCLEYLDADVVLVTPTARATLFMEFDPPLSPSKMEAMRAAHYASSTKIILTFSRKFWLDDGIRGGKSITDRPSRYIYYPTHSFPKNDSIGVLLASYTWSDDSLLFHGASDEELKDMALRDLEHIHPDANVRSLCTGVVVKRWSMDPYSLGAFTLFTPYQHLEYSAELFQSYGNVHFAGEHTAFPHGWIETSMKSAIRAARNINDAANMQASRVSPRDEL</sequence>
<dbReference type="AlphaFoldDB" id="A0A3B3I9F6"/>
<evidence type="ECO:0000313" key="14">
    <source>
        <dbReference type="Ensembl" id="ENSORLP00000040762.1"/>
    </source>
</evidence>
<dbReference type="SUPFAM" id="SSF51905">
    <property type="entry name" value="FAD/NAD(P)-binding domain"/>
    <property type="match status" value="1"/>
</dbReference>
<dbReference type="InParanoid" id="A0A3B3I9F6"/>
<dbReference type="InterPro" id="IPR001613">
    <property type="entry name" value="Flavin_amine_oxidase"/>
</dbReference>
<keyword evidence="15" id="KW-1185">Reference proteome</keyword>
<evidence type="ECO:0000256" key="12">
    <source>
        <dbReference type="SAM" id="SignalP"/>
    </source>
</evidence>
<evidence type="ECO:0000256" key="3">
    <source>
        <dbReference type="ARBA" id="ARBA00005465"/>
    </source>
</evidence>
<dbReference type="PANTHER" id="PTHR10742:SF342">
    <property type="entry name" value="AMINE OXIDASE"/>
    <property type="match status" value="1"/>
</dbReference>
<comment type="subcellular location">
    <subcellularLocation>
        <location evidence="2">Secreted</location>
    </subcellularLocation>
</comment>
<keyword evidence="5 11" id="KW-0285">Flavoprotein</keyword>
<evidence type="ECO:0000256" key="7">
    <source>
        <dbReference type="ARBA" id="ARBA00023002"/>
    </source>
</evidence>
<dbReference type="FunFam" id="3.50.50.60:FF:000450">
    <property type="entry name" value="Amine oxidase"/>
    <property type="match status" value="1"/>
</dbReference>
<evidence type="ECO:0000256" key="5">
    <source>
        <dbReference type="ARBA" id="ARBA00022630"/>
    </source>
</evidence>
<feature type="binding site" evidence="10">
    <location>
        <begin position="113"/>
        <end position="116"/>
    </location>
    <ligand>
        <name>FAD</name>
        <dbReference type="ChEBI" id="CHEBI:57692"/>
    </ligand>
</feature>
<dbReference type="Bgee" id="ENSORLG00000024012">
    <property type="expression patterns" value="Expressed in pharyngeal gill and 9 other cell types or tissues"/>
</dbReference>
<keyword evidence="4" id="KW-0964">Secreted</keyword>
<dbReference type="InterPro" id="IPR036188">
    <property type="entry name" value="FAD/NAD-bd_sf"/>
</dbReference>